<dbReference type="EMBL" id="FR695877">
    <property type="protein sequence ID" value="CBX31125.1"/>
    <property type="molecule type" value="Genomic_DNA"/>
</dbReference>
<feature type="domain" description="CheW-like" evidence="3">
    <location>
        <begin position="506"/>
        <end position="650"/>
    </location>
</feature>
<gene>
    <name evidence="4" type="ORF">N47_E46370</name>
</gene>
<dbReference type="AlphaFoldDB" id="E1YLZ2"/>
<evidence type="ECO:0000256" key="1">
    <source>
        <dbReference type="PROSITE-ProRule" id="PRU00169"/>
    </source>
</evidence>
<dbReference type="InterPro" id="IPR002545">
    <property type="entry name" value="CheW-lke_dom"/>
</dbReference>
<dbReference type="SMART" id="SM00260">
    <property type="entry name" value="CheW"/>
    <property type="match status" value="1"/>
</dbReference>
<dbReference type="Pfam" id="PF13379">
    <property type="entry name" value="NMT1_2"/>
    <property type="match status" value="1"/>
</dbReference>
<dbReference type="PROSITE" id="PS50851">
    <property type="entry name" value="CHEW"/>
    <property type="match status" value="1"/>
</dbReference>
<keyword evidence="1" id="KW-0597">Phosphoprotein</keyword>
<dbReference type="InterPro" id="IPR001789">
    <property type="entry name" value="Sig_transdc_resp-reg_receiver"/>
</dbReference>
<dbReference type="GO" id="GO:0005829">
    <property type="term" value="C:cytosol"/>
    <property type="evidence" value="ECO:0007669"/>
    <property type="project" value="TreeGrafter"/>
</dbReference>
<reference evidence="4" key="1">
    <citation type="journal article" date="2011" name="Environ. Microbiol.">
        <title>Genomic insights into the metabolic potential of the polycyclic aromatic hydrocarbon degrading sulfate-reducing Deltaproteobacterium N47.</title>
        <authorList>
            <person name="Bergmann F."/>
            <person name="Selesi D."/>
            <person name="Weinmaier T."/>
            <person name="Tischler P."/>
            <person name="Rattei T."/>
            <person name="Meckenstock R.U."/>
        </authorList>
    </citation>
    <scope>NUCLEOTIDE SEQUENCE</scope>
</reference>
<dbReference type="Gene3D" id="3.40.50.2300">
    <property type="match status" value="1"/>
</dbReference>
<dbReference type="InterPro" id="IPR036061">
    <property type="entry name" value="CheW-like_dom_sf"/>
</dbReference>
<dbReference type="GO" id="GO:0006935">
    <property type="term" value="P:chemotaxis"/>
    <property type="evidence" value="ECO:0007669"/>
    <property type="project" value="InterPro"/>
</dbReference>
<accession>E1YLZ2</accession>
<dbReference type="InterPro" id="IPR011006">
    <property type="entry name" value="CheY-like_superfamily"/>
</dbReference>
<dbReference type="PROSITE" id="PS50110">
    <property type="entry name" value="RESPONSE_REGULATORY"/>
    <property type="match status" value="1"/>
</dbReference>
<dbReference type="Pfam" id="PF01584">
    <property type="entry name" value="CheW"/>
    <property type="match status" value="1"/>
</dbReference>
<dbReference type="SMART" id="SM00448">
    <property type="entry name" value="REC"/>
    <property type="match status" value="1"/>
</dbReference>
<feature type="modified residue" description="4-aspartylphosphate" evidence="1">
    <location>
        <position position="59"/>
    </location>
</feature>
<dbReference type="Gene3D" id="2.30.30.40">
    <property type="entry name" value="SH3 Domains"/>
    <property type="match status" value="1"/>
</dbReference>
<evidence type="ECO:0000259" key="3">
    <source>
        <dbReference type="PROSITE" id="PS50851"/>
    </source>
</evidence>
<dbReference type="Gene3D" id="3.40.190.10">
    <property type="entry name" value="Periplasmic binding protein-like II"/>
    <property type="match status" value="2"/>
</dbReference>
<dbReference type="PANTHER" id="PTHR22617:SF41">
    <property type="entry name" value="CHEMOTAXIS SIGNAL TRANSDUCTION SYSTEM ADAPTOR PROTEIN CHEW"/>
    <property type="match status" value="1"/>
</dbReference>
<dbReference type="InterPro" id="IPR039315">
    <property type="entry name" value="CheW"/>
</dbReference>
<dbReference type="Pfam" id="PF00072">
    <property type="entry name" value="Response_reg"/>
    <property type="match status" value="1"/>
</dbReference>
<dbReference type="PANTHER" id="PTHR22617">
    <property type="entry name" value="CHEMOTAXIS SENSOR HISTIDINE KINASE-RELATED"/>
    <property type="match status" value="1"/>
</dbReference>
<proteinExistence type="predicted"/>
<evidence type="ECO:0000259" key="2">
    <source>
        <dbReference type="PROSITE" id="PS50110"/>
    </source>
</evidence>
<dbReference type="SUPFAM" id="SSF50341">
    <property type="entry name" value="CheW-like"/>
    <property type="match status" value="1"/>
</dbReference>
<protein>
    <recommendedName>
        <fullName evidence="5">Response regulator receiver modulated CheW protein</fullName>
    </recommendedName>
</protein>
<dbReference type="CDD" id="cd00732">
    <property type="entry name" value="CheW"/>
    <property type="match status" value="1"/>
</dbReference>
<dbReference type="SUPFAM" id="SSF52172">
    <property type="entry name" value="CheY-like"/>
    <property type="match status" value="1"/>
</dbReference>
<name>E1YLZ2_9BACT</name>
<evidence type="ECO:0000313" key="4">
    <source>
        <dbReference type="EMBL" id="CBX31125.1"/>
    </source>
</evidence>
<sequence>MAVDPKIKILLVEDASTMRKMEVKILKQLSFENIIEAVDGDDAIGKIESEKNIQLVISDWAMPNKDGYELLRWLRTHDIYSKTPMIMATGQGDKEYVEKALKGGANGVVAKPFTPQDIKSQIENAFGMEWEKPKRAGSGIKYDNEGKVLLKIAHIQITDHLTLGVMKNMLETGKKKADHFKLETLCMPGWNPVQSALELEEVDAAFILAPVAMDLFNYGIPIKLVMFAHRNGSIFVRSKSKNYRKPYQQFFKHKTFFIPHKMSVHNMLSHMYFTQMGLKPGIPGKEAVNVLFDVVPPVKMPEFLSENPESCGFMVAEPIGSGAISAGIAEKQFVSSEIWENHPCCVAVFRNEFINKHPEAVQEFCNLLTEAGKFIGDNPDEASKIAVSFLDPEGQLGLKQALLRTVLTDPKGIKTDNLYPVIEDLETIQNYMTNNMSIGRIIDLNAFVDKRFADEAYKDAPSGIRSASPIIQGNVAKESDDADKKNVKIQSKGLSIEVLNVKASRDGKYLSFGIADEKYGLGILDVREIIGMMQIRPMPQMPEFIKGVINLRGKIIPVIDMRLKFGMEPLEYHDRTCIIVVEVSGLSGSNLMGLVVDTVWEVSDIKEEETEDCPHFGASINTSYILGIAKTKEGITMLLDMDKILQVDDVIQLAQVA</sequence>
<evidence type="ECO:0008006" key="5">
    <source>
        <dbReference type="Google" id="ProtNLM"/>
    </source>
</evidence>
<dbReference type="SUPFAM" id="SSF53850">
    <property type="entry name" value="Periplasmic binding protein-like II"/>
    <property type="match status" value="1"/>
</dbReference>
<organism evidence="4">
    <name type="scientific">uncultured Desulfobacterium sp</name>
    <dbReference type="NCBI Taxonomy" id="201089"/>
    <lineage>
        <taxon>Bacteria</taxon>
        <taxon>Pseudomonadati</taxon>
        <taxon>Thermodesulfobacteriota</taxon>
        <taxon>Desulfobacteria</taxon>
        <taxon>Desulfobacterales</taxon>
        <taxon>Desulfobacteriaceae</taxon>
        <taxon>Desulfobacterium</taxon>
        <taxon>environmental samples</taxon>
    </lineage>
</organism>
<dbReference type="GO" id="GO:0000160">
    <property type="term" value="P:phosphorelay signal transduction system"/>
    <property type="evidence" value="ECO:0007669"/>
    <property type="project" value="InterPro"/>
</dbReference>
<feature type="domain" description="Response regulatory" evidence="2">
    <location>
        <begin position="8"/>
        <end position="126"/>
    </location>
</feature>
<dbReference type="Gene3D" id="2.40.50.180">
    <property type="entry name" value="CheA-289, Domain 4"/>
    <property type="match status" value="1"/>
</dbReference>